<dbReference type="GO" id="GO:0016746">
    <property type="term" value="F:acyltransferase activity"/>
    <property type="evidence" value="ECO:0007669"/>
    <property type="project" value="UniProtKB-KW"/>
</dbReference>
<accession>A0ABV6C1G9</accession>
<dbReference type="InterPro" id="IPR043938">
    <property type="entry name" value="Ligase_CoA_dom"/>
</dbReference>
<evidence type="ECO:0000259" key="3">
    <source>
        <dbReference type="PROSITE" id="PS50975"/>
    </source>
</evidence>
<comment type="caution">
    <text evidence="5">The sequence shown here is derived from an EMBL/GenBank/DDBJ whole genome shotgun (WGS) entry which is preliminary data.</text>
</comment>
<protein>
    <submittedName>
        <fullName evidence="5">GNAT family N-acetyltransferase</fullName>
        <ecNumber evidence="5">2.3.1.-</ecNumber>
    </submittedName>
</protein>
<dbReference type="Pfam" id="PF13607">
    <property type="entry name" value="Succ_CoA_lig"/>
    <property type="match status" value="1"/>
</dbReference>
<evidence type="ECO:0000256" key="2">
    <source>
        <dbReference type="SAM" id="MobiDB-lite"/>
    </source>
</evidence>
<dbReference type="SUPFAM" id="SSF55729">
    <property type="entry name" value="Acyl-CoA N-acyltransferases (Nat)"/>
    <property type="match status" value="1"/>
</dbReference>
<evidence type="ECO:0000313" key="6">
    <source>
        <dbReference type="Proteomes" id="UP001589788"/>
    </source>
</evidence>
<dbReference type="EC" id="2.3.1.-" evidence="5"/>
<dbReference type="SUPFAM" id="SSF52210">
    <property type="entry name" value="Succinyl-CoA synthetase domains"/>
    <property type="match status" value="2"/>
</dbReference>
<dbReference type="InterPro" id="IPR011761">
    <property type="entry name" value="ATP-grasp"/>
</dbReference>
<dbReference type="PROSITE" id="PS51186">
    <property type="entry name" value="GNAT"/>
    <property type="match status" value="1"/>
</dbReference>
<keyword evidence="1" id="KW-0067">ATP-binding</keyword>
<dbReference type="EMBL" id="JBHLYQ010000002">
    <property type="protein sequence ID" value="MFC0080666.1"/>
    <property type="molecule type" value="Genomic_DNA"/>
</dbReference>
<dbReference type="SUPFAM" id="SSF56059">
    <property type="entry name" value="Glutathione synthetase ATP-binding domain-like"/>
    <property type="match status" value="1"/>
</dbReference>
<dbReference type="InterPro" id="IPR000182">
    <property type="entry name" value="GNAT_dom"/>
</dbReference>
<dbReference type="Gene3D" id="3.30.1490.20">
    <property type="entry name" value="ATP-grasp fold, A domain"/>
    <property type="match status" value="1"/>
</dbReference>
<keyword evidence="5" id="KW-0012">Acyltransferase</keyword>
<dbReference type="Gene3D" id="3.40.630.30">
    <property type="match status" value="1"/>
</dbReference>
<proteinExistence type="predicted"/>
<dbReference type="InterPro" id="IPR016102">
    <property type="entry name" value="Succinyl-CoA_synth-like"/>
</dbReference>
<name>A0ABV6C1G9_9ACTN</name>
<keyword evidence="1" id="KW-0547">Nucleotide-binding</keyword>
<dbReference type="PANTHER" id="PTHR42793:SF1">
    <property type="entry name" value="PEPTIDYL-LYSINE N-ACETYLTRANSFERASE PATZ"/>
    <property type="match status" value="1"/>
</dbReference>
<dbReference type="Pfam" id="PF13549">
    <property type="entry name" value="ATP-grasp_5"/>
    <property type="match status" value="1"/>
</dbReference>
<keyword evidence="6" id="KW-1185">Reference proteome</keyword>
<dbReference type="RefSeq" id="WP_248106476.1">
    <property type="nucleotide sequence ID" value="NZ_JAKHEX010000005.1"/>
</dbReference>
<dbReference type="Pfam" id="PF00583">
    <property type="entry name" value="Acetyltransf_1"/>
    <property type="match status" value="1"/>
</dbReference>
<dbReference type="InterPro" id="IPR003781">
    <property type="entry name" value="CoA-bd"/>
</dbReference>
<dbReference type="SUPFAM" id="SSF51735">
    <property type="entry name" value="NAD(P)-binding Rossmann-fold domains"/>
    <property type="match status" value="1"/>
</dbReference>
<evidence type="ECO:0000256" key="1">
    <source>
        <dbReference type="PROSITE-ProRule" id="PRU00409"/>
    </source>
</evidence>
<dbReference type="Gene3D" id="3.40.50.720">
    <property type="entry name" value="NAD(P)-binding Rossmann-like Domain"/>
    <property type="match status" value="1"/>
</dbReference>
<dbReference type="Gene3D" id="3.40.50.261">
    <property type="entry name" value="Succinyl-CoA synthetase domains"/>
    <property type="match status" value="2"/>
</dbReference>
<dbReference type="Pfam" id="PF19045">
    <property type="entry name" value="Ligase_CoA_2"/>
    <property type="match status" value="1"/>
</dbReference>
<dbReference type="SMART" id="SM00881">
    <property type="entry name" value="CoA_binding"/>
    <property type="match status" value="1"/>
</dbReference>
<evidence type="ECO:0000313" key="5">
    <source>
        <dbReference type="EMBL" id="MFC0080666.1"/>
    </source>
</evidence>
<reference evidence="5 6" key="1">
    <citation type="submission" date="2024-09" db="EMBL/GenBank/DDBJ databases">
        <authorList>
            <person name="Sun Q."/>
            <person name="Mori K."/>
        </authorList>
    </citation>
    <scope>NUCLEOTIDE SEQUENCE [LARGE SCALE GENOMIC DNA]</scope>
    <source>
        <strain evidence="5 6">JCM 15389</strain>
    </source>
</reference>
<dbReference type="Pfam" id="PF13380">
    <property type="entry name" value="CoA_binding_2"/>
    <property type="match status" value="1"/>
</dbReference>
<dbReference type="Proteomes" id="UP001589788">
    <property type="component" value="Unassembled WGS sequence"/>
</dbReference>
<feature type="domain" description="ATP-grasp" evidence="3">
    <location>
        <begin position="712"/>
        <end position="749"/>
    </location>
</feature>
<feature type="region of interest" description="Disordered" evidence="2">
    <location>
        <begin position="1"/>
        <end position="20"/>
    </location>
</feature>
<keyword evidence="5" id="KW-0808">Transferase</keyword>
<dbReference type="PROSITE" id="PS50975">
    <property type="entry name" value="ATP_GRASP"/>
    <property type="match status" value="1"/>
</dbReference>
<feature type="domain" description="N-acetyltransferase" evidence="4">
    <location>
        <begin position="48"/>
        <end position="202"/>
    </location>
</feature>
<dbReference type="InterPro" id="IPR013815">
    <property type="entry name" value="ATP_grasp_subdomain_1"/>
</dbReference>
<dbReference type="InterPro" id="IPR036291">
    <property type="entry name" value="NAD(P)-bd_dom_sf"/>
</dbReference>
<organism evidence="5 6">
    <name type="scientific">Aciditerrimonas ferrireducens</name>
    <dbReference type="NCBI Taxonomy" id="667306"/>
    <lineage>
        <taxon>Bacteria</taxon>
        <taxon>Bacillati</taxon>
        <taxon>Actinomycetota</taxon>
        <taxon>Acidimicrobiia</taxon>
        <taxon>Acidimicrobiales</taxon>
        <taxon>Acidimicrobiaceae</taxon>
        <taxon>Aciditerrimonas</taxon>
    </lineage>
</organism>
<dbReference type="PANTHER" id="PTHR42793">
    <property type="entry name" value="COA BINDING DOMAIN CONTAINING PROTEIN"/>
    <property type="match status" value="1"/>
</dbReference>
<sequence length="929" mass="97068">MGSETAVPTSGLLRGAESADERARAQRTLATLSAGDGVDILLRDGSTARIRAATPNDRQALLALHERCFEETRGQRSFTARRRLTTGDLAGPTTPFDPDHVVLVVERDGRVVAAAEYERSVGQEEAEVAFLVEDAFQGRGIGTLLLEHLALLGRHHGVRRLVGDTLPTNHRMLDVLTSVGFVEHASLEDGVVRVVLETATTEEEKARADQRDAQAVVASMERLLRPRSVAVVGASREPGKIGHELLVNLLRSEFTGPVYPVNPHAEAIASVPCWPSVTDIPGPVDLAVLAVPAPLVPEVVAACGHKGVGAVVVVSSGFAETGPEGGAAQEEVVRLAHQGGMRLVGPNCFGVAHTDPSVRLNATFAKDLPIPGDVGFVSQSGGLGIAILAEAASRSIGLSGFVSVGNKADVSGNDLLQWWEQDEWTSVILMYLESFGDPRRFARLARRVSARKPIVVVKGGRSRAGRRAASSHTAALATPDRVVDTLFKGTGVLRVDTIEQLFDLSEVLANQPLPAGRRVAILTNAGGPGVLAADACVSRGLEVAEPSKGLAGRLRTISPDAASLRNPIDLGAAASPEAFGRCLLALAESREVDAVLVVFTPPLTTNADDVARALAEAGGRIAAQGLAVPVVASLLGTGEGRRILHEAPRRVPSFTYPGNAATALGAVAAYAEWRARPPGRLLEASDRDPNRARTVIAQAADPDGWVLGKPALGVLAAYGIPVLRTLAATNAEEATQAADAVGYPVALKAIGPSLVHKSDVGGVVQHLADRAAVRAAYRDLAARLGAAMTGVVVQPMAAPGVETIAGVIQDPEFGPQVLVGLGGTAVELLGDSAIRLAPLTDRDAEEMIHELRGAPLLLGGYRGAKPVDLPAPVELLQRLGWLGEDLPEVLECDANPIVARLDGVVVVDARIKVARRSGSPTGTPVRADS</sequence>
<gene>
    <name evidence="5" type="ORF">ACFFRE_00650</name>
</gene>
<dbReference type="InterPro" id="IPR016181">
    <property type="entry name" value="Acyl_CoA_acyltransferase"/>
</dbReference>
<dbReference type="InterPro" id="IPR032875">
    <property type="entry name" value="Succ_CoA_lig_flav_dom"/>
</dbReference>
<evidence type="ECO:0000259" key="4">
    <source>
        <dbReference type="PROSITE" id="PS51186"/>
    </source>
</evidence>
<dbReference type="Gene3D" id="3.30.470.20">
    <property type="entry name" value="ATP-grasp fold, B domain"/>
    <property type="match status" value="1"/>
</dbReference>